<evidence type="ECO:0008006" key="4">
    <source>
        <dbReference type="Google" id="ProtNLM"/>
    </source>
</evidence>
<evidence type="ECO:0000256" key="1">
    <source>
        <dbReference type="SAM" id="MobiDB-lite"/>
    </source>
</evidence>
<dbReference type="Proteomes" id="UP001055712">
    <property type="component" value="Unassembled WGS sequence"/>
</dbReference>
<comment type="caution">
    <text evidence="2">The sequence shown here is derived from an EMBL/GenBank/DDBJ whole genome shotgun (WGS) entry which is preliminary data.</text>
</comment>
<reference evidence="2" key="2">
    <citation type="submission" date="2020-11" db="EMBL/GenBank/DDBJ databases">
        <authorList>
            <person name="Cecchin M."/>
            <person name="Marcolungo L."/>
            <person name="Rossato M."/>
            <person name="Girolomoni L."/>
            <person name="Cosentino E."/>
            <person name="Cuine S."/>
            <person name="Li-Beisson Y."/>
            <person name="Delledonne M."/>
            <person name="Ballottari M."/>
        </authorList>
    </citation>
    <scope>NUCLEOTIDE SEQUENCE</scope>
    <source>
        <strain evidence="2">211/11P</strain>
        <tissue evidence="2">Whole cell</tissue>
    </source>
</reference>
<feature type="compositionally biased region" description="Basic and acidic residues" evidence="1">
    <location>
        <begin position="24"/>
        <end position="34"/>
    </location>
</feature>
<protein>
    <recommendedName>
        <fullName evidence="4">Small VCP/p97-interacting protein</fullName>
    </recommendedName>
</protein>
<keyword evidence="3" id="KW-1185">Reference proteome</keyword>
<evidence type="ECO:0000313" key="2">
    <source>
        <dbReference type="EMBL" id="KAI3435728.1"/>
    </source>
</evidence>
<proteinExistence type="predicted"/>
<dbReference type="AlphaFoldDB" id="A0A9D4TV79"/>
<organism evidence="2 3">
    <name type="scientific">Chlorella vulgaris</name>
    <name type="common">Green alga</name>
    <dbReference type="NCBI Taxonomy" id="3077"/>
    <lineage>
        <taxon>Eukaryota</taxon>
        <taxon>Viridiplantae</taxon>
        <taxon>Chlorophyta</taxon>
        <taxon>core chlorophytes</taxon>
        <taxon>Trebouxiophyceae</taxon>
        <taxon>Chlorellales</taxon>
        <taxon>Chlorellaceae</taxon>
        <taxon>Chlorella clade</taxon>
        <taxon>Chlorella</taxon>
    </lineage>
</organism>
<evidence type="ECO:0000313" key="3">
    <source>
        <dbReference type="Proteomes" id="UP001055712"/>
    </source>
</evidence>
<accession>A0A9D4TV79</accession>
<sequence length="85" mass="9190">MGSCCGKQSAGPDAEIYQRAQRSRLPDTEADRQARAAAAAAAEARQQQWASSAAGKATLKSVQQVKDERARGRAVDKDTNRDWLT</sequence>
<dbReference type="OrthoDB" id="512943at2759"/>
<feature type="region of interest" description="Disordered" evidence="1">
    <location>
        <begin position="22"/>
        <end position="41"/>
    </location>
</feature>
<gene>
    <name evidence="2" type="ORF">D9Q98_001786</name>
</gene>
<dbReference type="EMBL" id="SIDB01000002">
    <property type="protein sequence ID" value="KAI3435728.1"/>
    <property type="molecule type" value="Genomic_DNA"/>
</dbReference>
<feature type="region of interest" description="Disordered" evidence="1">
    <location>
        <begin position="49"/>
        <end position="85"/>
    </location>
</feature>
<name>A0A9D4TV79_CHLVU</name>
<reference evidence="2" key="1">
    <citation type="journal article" date="2019" name="Plant J.">
        <title>Chlorella vulgaris genome assembly and annotation reveals the molecular basis for metabolic acclimation to high light conditions.</title>
        <authorList>
            <person name="Cecchin M."/>
            <person name="Marcolungo L."/>
            <person name="Rossato M."/>
            <person name="Girolomoni L."/>
            <person name="Cosentino E."/>
            <person name="Cuine S."/>
            <person name="Li-Beisson Y."/>
            <person name="Delledonne M."/>
            <person name="Ballottari M."/>
        </authorList>
    </citation>
    <scope>NUCLEOTIDE SEQUENCE</scope>
    <source>
        <strain evidence="2">211/11P</strain>
    </source>
</reference>
<feature type="compositionally biased region" description="Basic and acidic residues" evidence="1">
    <location>
        <begin position="65"/>
        <end position="85"/>
    </location>
</feature>